<dbReference type="InterPro" id="IPR031330">
    <property type="entry name" value="Gly_Hdrlase_35_cat"/>
</dbReference>
<evidence type="ECO:0000256" key="5">
    <source>
        <dbReference type="SAM" id="SignalP"/>
    </source>
</evidence>
<dbReference type="SUPFAM" id="SSF51445">
    <property type="entry name" value="(Trans)glycosidases"/>
    <property type="match status" value="1"/>
</dbReference>
<dbReference type="PRINTS" id="PR00742">
    <property type="entry name" value="GLHYDRLASE35"/>
</dbReference>
<dbReference type="InterPro" id="IPR001944">
    <property type="entry name" value="Glycoside_Hdrlase_35"/>
</dbReference>
<gene>
    <name evidence="7" type="ORF">HGRIS_005177</name>
</gene>
<sequence length="385" mass="42738">MPLISHMLSLISLSLLLLSKVYASSAGHDYVRRNSTGLTDAVTWDAHSVFIHGQRTFIMSAEVHPWRLPNPNLWSDVFEKIKANGFNAVSFYVNWALHYPTPGTNGGLGDFEANTYRDIQKFIDEAKKAGIWMIARPGPYINAETTGGGFPGWVSNIAGSLRTNNPNFTATWKPYMTAISKIIAKNQITNGGPIILVQAENEFSASANNSPYMQDVIDTFRANGVVVPITHNDQHSGQAGNFSPDLPGPGQVDIYCGDSYPQGANRWAQVQSIYYSAHKNVAPSNPLCLAEFGGGFLLNWGAGARFGTGYEKYSGDLTNATFETIFYKENYAQTATILSIYSTFWIILTYYMGFLKRYPSVVRRNQLGTDGSTSLIHFIRLWRRH</sequence>
<proteinExistence type="inferred from homology"/>
<feature type="chain" id="PRO_5045991084" description="Glycoside hydrolase 35 catalytic domain-containing protein" evidence="5">
    <location>
        <begin position="24"/>
        <end position="385"/>
    </location>
</feature>
<dbReference type="InterPro" id="IPR019801">
    <property type="entry name" value="Glyco_hydro_35_CS"/>
</dbReference>
<comment type="caution">
    <text evidence="7">The sequence shown here is derived from an EMBL/GenBank/DDBJ whole genome shotgun (WGS) entry which is preliminary data.</text>
</comment>
<dbReference type="InterPro" id="IPR017853">
    <property type="entry name" value="GH"/>
</dbReference>
<reference evidence="8" key="1">
    <citation type="submission" date="2024-06" db="EMBL/GenBank/DDBJ databases">
        <title>Multi-omics analyses provide insights into the biosynthesis of the anticancer antibiotic pleurotin in Hohenbuehelia grisea.</title>
        <authorList>
            <person name="Weaver J.A."/>
            <person name="Alberti F."/>
        </authorList>
    </citation>
    <scope>NUCLEOTIDE SEQUENCE [LARGE SCALE GENOMIC DNA]</scope>
    <source>
        <strain evidence="8">T-177</strain>
    </source>
</reference>
<keyword evidence="5" id="KW-0732">Signal</keyword>
<evidence type="ECO:0000256" key="1">
    <source>
        <dbReference type="ARBA" id="ARBA00009809"/>
    </source>
</evidence>
<dbReference type="Gene3D" id="3.20.20.80">
    <property type="entry name" value="Glycosidases"/>
    <property type="match status" value="1"/>
</dbReference>
<keyword evidence="4" id="KW-1133">Transmembrane helix</keyword>
<feature type="transmembrane region" description="Helical" evidence="4">
    <location>
        <begin position="331"/>
        <end position="354"/>
    </location>
</feature>
<evidence type="ECO:0000313" key="8">
    <source>
        <dbReference type="Proteomes" id="UP001556367"/>
    </source>
</evidence>
<dbReference type="PROSITE" id="PS01182">
    <property type="entry name" value="GLYCOSYL_HYDROL_F35"/>
    <property type="match status" value="1"/>
</dbReference>
<keyword evidence="8" id="KW-1185">Reference proteome</keyword>
<keyword evidence="2" id="KW-0378">Hydrolase</keyword>
<keyword evidence="4" id="KW-0472">Membrane</keyword>
<keyword evidence="3" id="KW-0326">Glycosidase</keyword>
<feature type="signal peptide" evidence="5">
    <location>
        <begin position="1"/>
        <end position="23"/>
    </location>
</feature>
<keyword evidence="4" id="KW-0812">Transmembrane</keyword>
<evidence type="ECO:0000259" key="6">
    <source>
        <dbReference type="Pfam" id="PF01301"/>
    </source>
</evidence>
<dbReference type="PANTHER" id="PTHR23421">
    <property type="entry name" value="BETA-GALACTOSIDASE RELATED"/>
    <property type="match status" value="1"/>
</dbReference>
<comment type="similarity">
    <text evidence="1">Belongs to the glycosyl hydrolase 35 family.</text>
</comment>
<evidence type="ECO:0000256" key="4">
    <source>
        <dbReference type="SAM" id="Phobius"/>
    </source>
</evidence>
<evidence type="ECO:0000256" key="3">
    <source>
        <dbReference type="ARBA" id="ARBA00023295"/>
    </source>
</evidence>
<dbReference type="EMBL" id="JASNQZ010000008">
    <property type="protein sequence ID" value="KAL0954022.1"/>
    <property type="molecule type" value="Genomic_DNA"/>
</dbReference>
<evidence type="ECO:0000313" key="7">
    <source>
        <dbReference type="EMBL" id="KAL0954022.1"/>
    </source>
</evidence>
<protein>
    <recommendedName>
        <fullName evidence="6">Glycoside hydrolase 35 catalytic domain-containing protein</fullName>
    </recommendedName>
</protein>
<accession>A0ABR3JEQ8</accession>
<dbReference type="Pfam" id="PF01301">
    <property type="entry name" value="Glyco_hydro_35"/>
    <property type="match status" value="1"/>
</dbReference>
<organism evidence="7 8">
    <name type="scientific">Hohenbuehelia grisea</name>
    <dbReference type="NCBI Taxonomy" id="104357"/>
    <lineage>
        <taxon>Eukaryota</taxon>
        <taxon>Fungi</taxon>
        <taxon>Dikarya</taxon>
        <taxon>Basidiomycota</taxon>
        <taxon>Agaricomycotina</taxon>
        <taxon>Agaricomycetes</taxon>
        <taxon>Agaricomycetidae</taxon>
        <taxon>Agaricales</taxon>
        <taxon>Pleurotineae</taxon>
        <taxon>Pleurotaceae</taxon>
        <taxon>Hohenbuehelia</taxon>
    </lineage>
</organism>
<dbReference type="Proteomes" id="UP001556367">
    <property type="component" value="Unassembled WGS sequence"/>
</dbReference>
<evidence type="ECO:0000256" key="2">
    <source>
        <dbReference type="ARBA" id="ARBA00022801"/>
    </source>
</evidence>
<feature type="domain" description="Glycoside hydrolase 35 catalytic" evidence="6">
    <location>
        <begin position="49"/>
        <end position="341"/>
    </location>
</feature>
<name>A0ABR3JEQ8_9AGAR</name>